<feature type="compositionally biased region" description="Acidic residues" evidence="8">
    <location>
        <begin position="208"/>
        <end position="221"/>
    </location>
</feature>
<dbReference type="EMBL" id="CAKOGP040001847">
    <property type="protein sequence ID" value="CAJ1953884.1"/>
    <property type="molecule type" value="Genomic_DNA"/>
</dbReference>
<reference evidence="10" key="1">
    <citation type="submission" date="2023-08" db="EMBL/GenBank/DDBJ databases">
        <authorList>
            <person name="Audoor S."/>
            <person name="Bilcke G."/>
        </authorList>
    </citation>
    <scope>NUCLEOTIDE SEQUENCE</scope>
</reference>
<feature type="transmembrane region" description="Helical" evidence="9">
    <location>
        <begin position="233"/>
        <end position="252"/>
    </location>
</feature>
<dbReference type="PANTHER" id="PTHR20772">
    <property type="entry name" value="PROTEIN FMP42"/>
    <property type="match status" value="1"/>
</dbReference>
<feature type="transmembrane region" description="Helical" evidence="9">
    <location>
        <begin position="458"/>
        <end position="481"/>
    </location>
</feature>
<dbReference type="Pfam" id="PF07690">
    <property type="entry name" value="MFS_1"/>
    <property type="match status" value="1"/>
</dbReference>
<evidence type="ECO:0000256" key="8">
    <source>
        <dbReference type="SAM" id="MobiDB-lite"/>
    </source>
</evidence>
<name>A0AAD2JII7_9STRA</name>
<keyword evidence="5" id="KW-0029">Amino-acid transport</keyword>
<evidence type="ECO:0000256" key="3">
    <source>
        <dbReference type="ARBA" id="ARBA00022448"/>
    </source>
</evidence>
<evidence type="ECO:0000256" key="5">
    <source>
        <dbReference type="ARBA" id="ARBA00022970"/>
    </source>
</evidence>
<dbReference type="AlphaFoldDB" id="A0AAD2JII7"/>
<gene>
    <name evidence="10" type="ORF">CYCCA115_LOCUS14481</name>
</gene>
<accession>A0AAD2JII7</accession>
<dbReference type="GO" id="GO:0006865">
    <property type="term" value="P:amino acid transport"/>
    <property type="evidence" value="ECO:0007669"/>
    <property type="project" value="UniProtKB-KW"/>
</dbReference>
<evidence type="ECO:0000256" key="1">
    <source>
        <dbReference type="ARBA" id="ARBA00004141"/>
    </source>
</evidence>
<dbReference type="CDD" id="cd06174">
    <property type="entry name" value="MFS"/>
    <property type="match status" value="1"/>
</dbReference>
<dbReference type="SUPFAM" id="SSF103473">
    <property type="entry name" value="MFS general substrate transporter"/>
    <property type="match status" value="2"/>
</dbReference>
<dbReference type="GO" id="GO:0016020">
    <property type="term" value="C:membrane"/>
    <property type="evidence" value="ECO:0007669"/>
    <property type="project" value="UniProtKB-SubCell"/>
</dbReference>
<keyword evidence="7 9" id="KW-0472">Membrane</keyword>
<sequence>MTEDDDSNVFYDKRRRIYNIYRTGLLVFTSLYTFFFAGAFFGYGPMILLLQRDEAFFWKCDDENEEPTCPDQKSQLLNIHFVGTLMQILTPFVGHLCDTRGPFATMFYTAATALVGIAVLIISRAIPIDELLYPAFCFLGMNAFATSVMCVATGRIFSIYSKEQVGQTDMGKMEEAKVPQELDSADSMTRSLEVSEEAKKGSDKDQGDADDDYKSEEQDDGSQDKGPRRVIGFLNNLFDAGSVTYLIMWVAHKNLGTSLQVLCYWYLGAGVLIFGGTLTCWMLVLKHQQKDKELQEEADRIRKSIVTIAEGRSTVLEMEKQEAALQNDHVDDSSTKEPQILASTEHANREEVMEDDSKEEWRELFSASFLWLVAFFAFHVARNIFVLTSAEAFLKDLGDTSDKYISIFTMMMPASVLGFPFVDWALGKFGYHKALQLINLFGLVHGIIQISATANLDIQIIGFLVFSFYRCFLFSVIFAYLSALMPEKVLGKANGFLHISAGAAGLLNIPLGNAAVQQWNGSFFIPNCLYTFGILPFFYAAYGTTAGIRSKQNQRQNSTGTTMGFSKRLSSLFGNSLYPSLSATDDEVAKA</sequence>
<keyword evidence="3" id="KW-0813">Transport</keyword>
<dbReference type="GO" id="GO:0022857">
    <property type="term" value="F:transmembrane transporter activity"/>
    <property type="evidence" value="ECO:0007669"/>
    <property type="project" value="InterPro"/>
</dbReference>
<comment type="subcellular location">
    <subcellularLocation>
        <location evidence="1">Membrane</location>
        <topology evidence="1">Multi-pass membrane protein</topology>
    </subcellularLocation>
</comment>
<proteinExistence type="inferred from homology"/>
<dbReference type="InterPro" id="IPR036259">
    <property type="entry name" value="MFS_trans_sf"/>
</dbReference>
<feature type="transmembrane region" description="Helical" evidence="9">
    <location>
        <begin position="132"/>
        <end position="152"/>
    </location>
</feature>
<evidence type="ECO:0000256" key="9">
    <source>
        <dbReference type="SAM" id="Phobius"/>
    </source>
</evidence>
<feature type="transmembrane region" description="Helical" evidence="9">
    <location>
        <begin position="76"/>
        <end position="94"/>
    </location>
</feature>
<feature type="compositionally biased region" description="Basic and acidic residues" evidence="8">
    <location>
        <begin position="196"/>
        <end position="207"/>
    </location>
</feature>
<feature type="transmembrane region" description="Helical" evidence="9">
    <location>
        <begin position="264"/>
        <end position="285"/>
    </location>
</feature>
<dbReference type="PANTHER" id="PTHR20772:SF2">
    <property type="entry name" value="PROTEIN FMP42"/>
    <property type="match status" value="1"/>
</dbReference>
<organism evidence="10 11">
    <name type="scientific">Cylindrotheca closterium</name>
    <dbReference type="NCBI Taxonomy" id="2856"/>
    <lineage>
        <taxon>Eukaryota</taxon>
        <taxon>Sar</taxon>
        <taxon>Stramenopiles</taxon>
        <taxon>Ochrophyta</taxon>
        <taxon>Bacillariophyta</taxon>
        <taxon>Bacillariophyceae</taxon>
        <taxon>Bacillariophycidae</taxon>
        <taxon>Bacillariales</taxon>
        <taxon>Bacillariaceae</taxon>
        <taxon>Cylindrotheca</taxon>
    </lineage>
</organism>
<keyword evidence="4 9" id="KW-0812">Transmembrane</keyword>
<evidence type="ECO:0000256" key="7">
    <source>
        <dbReference type="ARBA" id="ARBA00023136"/>
    </source>
</evidence>
<feature type="transmembrane region" description="Helical" evidence="9">
    <location>
        <begin position="523"/>
        <end position="542"/>
    </location>
</feature>
<keyword evidence="6 9" id="KW-1133">Transmembrane helix</keyword>
<dbReference type="InterPro" id="IPR052599">
    <property type="entry name" value="SLC43A_AATransporter"/>
</dbReference>
<feature type="transmembrane region" description="Helical" evidence="9">
    <location>
        <begin position="404"/>
        <end position="422"/>
    </location>
</feature>
<feature type="transmembrane region" description="Helical" evidence="9">
    <location>
        <begin position="434"/>
        <end position="452"/>
    </location>
</feature>
<evidence type="ECO:0000313" key="11">
    <source>
        <dbReference type="Proteomes" id="UP001295423"/>
    </source>
</evidence>
<dbReference type="Proteomes" id="UP001295423">
    <property type="component" value="Unassembled WGS sequence"/>
</dbReference>
<feature type="transmembrane region" description="Helical" evidence="9">
    <location>
        <begin position="493"/>
        <end position="511"/>
    </location>
</feature>
<evidence type="ECO:0000256" key="6">
    <source>
        <dbReference type="ARBA" id="ARBA00022989"/>
    </source>
</evidence>
<evidence type="ECO:0000256" key="2">
    <source>
        <dbReference type="ARBA" id="ARBA00006595"/>
    </source>
</evidence>
<feature type="region of interest" description="Disordered" evidence="8">
    <location>
        <begin position="177"/>
        <end position="227"/>
    </location>
</feature>
<protein>
    <submittedName>
        <fullName evidence="10">Uncharacterized protein</fullName>
    </submittedName>
</protein>
<feature type="transmembrane region" description="Helical" evidence="9">
    <location>
        <begin position="106"/>
        <end position="126"/>
    </location>
</feature>
<comment type="caution">
    <text evidence="10">The sequence shown here is derived from an EMBL/GenBank/DDBJ whole genome shotgun (WGS) entry which is preliminary data.</text>
</comment>
<evidence type="ECO:0000256" key="4">
    <source>
        <dbReference type="ARBA" id="ARBA00022692"/>
    </source>
</evidence>
<feature type="transmembrane region" description="Helical" evidence="9">
    <location>
        <begin position="364"/>
        <end position="384"/>
    </location>
</feature>
<dbReference type="Gene3D" id="1.20.1250.20">
    <property type="entry name" value="MFS general substrate transporter like domains"/>
    <property type="match status" value="1"/>
</dbReference>
<dbReference type="InterPro" id="IPR011701">
    <property type="entry name" value="MFS"/>
</dbReference>
<comment type="similarity">
    <text evidence="2">Belongs to the SLC43A transporter (TC 2.A.1.44) family.</text>
</comment>
<keyword evidence="11" id="KW-1185">Reference proteome</keyword>
<evidence type="ECO:0000313" key="10">
    <source>
        <dbReference type="EMBL" id="CAJ1953884.1"/>
    </source>
</evidence>
<feature type="transmembrane region" description="Helical" evidence="9">
    <location>
        <begin position="20"/>
        <end position="43"/>
    </location>
</feature>